<name>T2PIS9_9BIFI</name>
<comment type="subcellular location">
    <subcellularLocation>
        <location evidence="1">Cytoplasm</location>
    </subcellularLocation>
</comment>
<evidence type="ECO:0000313" key="3">
    <source>
        <dbReference type="EMBL" id="EPI49723.1"/>
    </source>
</evidence>
<reference evidence="3 4" key="1">
    <citation type="submission" date="2013-06" db="EMBL/GenBank/DDBJ databases">
        <authorList>
            <person name="Weinstock G."/>
            <person name="Sodergren E."/>
            <person name="Lobos E.A."/>
            <person name="Fulton L."/>
            <person name="Fulton R."/>
            <person name="Courtney L."/>
            <person name="Fronick C."/>
            <person name="O'Laughlin M."/>
            <person name="Godfrey J."/>
            <person name="Wilson R.M."/>
            <person name="Miner T."/>
            <person name="Farmer C."/>
            <person name="Delehaunty K."/>
            <person name="Cordes M."/>
            <person name="Minx P."/>
            <person name="Tomlinson C."/>
            <person name="Chen J."/>
            <person name="Wollam A."/>
            <person name="Pepin K.H."/>
            <person name="Bhonagiri V."/>
            <person name="Zhang X."/>
            <person name="Warren W."/>
            <person name="Mitreva M."/>
            <person name="Mardis E.R."/>
            <person name="Wilson R.K."/>
        </authorList>
    </citation>
    <scope>NUCLEOTIDE SEQUENCE [LARGE SCALE GENOMIC DNA]</scope>
    <source>
        <strain evidence="3 4">JCP8017A</strain>
    </source>
</reference>
<organism evidence="3 4">
    <name type="scientific">Gardnerella pickettii JCP8017A</name>
    <dbReference type="NCBI Taxonomy" id="1261062"/>
    <lineage>
        <taxon>Bacteria</taxon>
        <taxon>Bacillati</taxon>
        <taxon>Actinomycetota</taxon>
        <taxon>Actinomycetes</taxon>
        <taxon>Bifidobacteriales</taxon>
        <taxon>Bifidobacteriaceae</taxon>
        <taxon>Gardnerella</taxon>
        <taxon>Gardnerella pickettii</taxon>
    </lineage>
</organism>
<dbReference type="PANTHER" id="PTHR11564:SF5">
    <property type="entry name" value="SIGNAL RECOGNITION PARTICLE SUBUNIT SRP54"/>
    <property type="match status" value="1"/>
</dbReference>
<gene>
    <name evidence="3" type="ORF">HMPREF1577_01395</name>
</gene>
<sequence>MAAFSSLTERLSGAFKHLRRKGKLSDSDIDGTIREIRRALLDADVALDVVRSFTAKIRERALGEEVSSALNPAQQVVRIVNDELTNVLGAGVERPLNFAKY</sequence>
<dbReference type="HOGENOM" id="CLU_009301_7_1_11"/>
<dbReference type="EMBL" id="ATJN01000139">
    <property type="protein sequence ID" value="EPI49723.1"/>
    <property type="molecule type" value="Genomic_DNA"/>
</dbReference>
<dbReference type="InterPro" id="IPR022941">
    <property type="entry name" value="SRP54"/>
</dbReference>
<dbReference type="Pfam" id="PF02881">
    <property type="entry name" value="SRP54_N"/>
    <property type="match status" value="1"/>
</dbReference>
<dbReference type="InterPro" id="IPR013822">
    <property type="entry name" value="Signal_recog_particl_SRP54_hlx"/>
</dbReference>
<proteinExistence type="predicted"/>
<feature type="domain" description="Signal recognition particle SRP54 helical bundle" evidence="2">
    <location>
        <begin position="3"/>
        <end position="88"/>
    </location>
</feature>
<dbReference type="AlphaFoldDB" id="T2PIS9"/>
<dbReference type="GO" id="GO:0006614">
    <property type="term" value="P:SRP-dependent cotranslational protein targeting to membrane"/>
    <property type="evidence" value="ECO:0007669"/>
    <property type="project" value="InterPro"/>
</dbReference>
<dbReference type="Proteomes" id="UP000015779">
    <property type="component" value="Unassembled WGS sequence"/>
</dbReference>
<dbReference type="GO" id="GO:0048500">
    <property type="term" value="C:signal recognition particle"/>
    <property type="evidence" value="ECO:0007669"/>
    <property type="project" value="InterPro"/>
</dbReference>
<dbReference type="InterPro" id="IPR036225">
    <property type="entry name" value="SRP/SRP_N"/>
</dbReference>
<protein>
    <submittedName>
        <fullName evidence="3">SRP54-type protein, helical bundle domain protein</fullName>
    </submittedName>
</protein>
<dbReference type="GO" id="GO:0003924">
    <property type="term" value="F:GTPase activity"/>
    <property type="evidence" value="ECO:0007669"/>
    <property type="project" value="InterPro"/>
</dbReference>
<accession>T2PIS9</accession>
<dbReference type="Gene3D" id="1.20.120.140">
    <property type="entry name" value="Signal recognition particle SRP54, nucleotide-binding domain"/>
    <property type="match status" value="1"/>
</dbReference>
<feature type="non-terminal residue" evidence="3">
    <location>
        <position position="101"/>
    </location>
</feature>
<dbReference type="GO" id="GO:0005525">
    <property type="term" value="F:GTP binding"/>
    <property type="evidence" value="ECO:0007669"/>
    <property type="project" value="InterPro"/>
</dbReference>
<evidence type="ECO:0000259" key="2">
    <source>
        <dbReference type="SMART" id="SM00963"/>
    </source>
</evidence>
<evidence type="ECO:0000256" key="1">
    <source>
        <dbReference type="ARBA" id="ARBA00004496"/>
    </source>
</evidence>
<evidence type="ECO:0000313" key="4">
    <source>
        <dbReference type="Proteomes" id="UP000015779"/>
    </source>
</evidence>
<dbReference type="SUPFAM" id="SSF47364">
    <property type="entry name" value="Domain of the SRP/SRP receptor G-proteins"/>
    <property type="match status" value="1"/>
</dbReference>
<dbReference type="InterPro" id="IPR042101">
    <property type="entry name" value="SRP54_N_sf"/>
</dbReference>
<dbReference type="PANTHER" id="PTHR11564">
    <property type="entry name" value="SIGNAL RECOGNITION PARTICLE 54K PROTEIN SRP54"/>
    <property type="match status" value="1"/>
</dbReference>
<dbReference type="SMART" id="SM00963">
    <property type="entry name" value="SRP54_N"/>
    <property type="match status" value="1"/>
</dbReference>
<dbReference type="RefSeq" id="WP_020758363.1">
    <property type="nucleotide sequence ID" value="NZ_KE347837.1"/>
</dbReference>
<comment type="caution">
    <text evidence="3">The sequence shown here is derived from an EMBL/GenBank/DDBJ whole genome shotgun (WGS) entry which is preliminary data.</text>
</comment>